<accession>A0A667XMC8</accession>
<dbReference type="AlphaFoldDB" id="A0A667XMC8"/>
<name>A0A667XMC8_9TELE</name>
<evidence type="ECO:0000256" key="2">
    <source>
        <dbReference type="ARBA" id="ARBA00013064"/>
    </source>
</evidence>
<proteinExistence type="inferred from homology"/>
<dbReference type="FunFam" id="3.90.190.10:FF:000033">
    <property type="entry name" value="receptor-type tyrosine-protein phosphatase C isoform X1"/>
    <property type="match status" value="1"/>
</dbReference>
<dbReference type="PROSITE" id="PS50055">
    <property type="entry name" value="TYR_PHOSPHATASE_PTP"/>
    <property type="match status" value="2"/>
</dbReference>
<dbReference type="Gene3D" id="3.90.190.10">
    <property type="entry name" value="Protein tyrosine phosphatase superfamily"/>
    <property type="match status" value="2"/>
</dbReference>
<reference evidence="22" key="1">
    <citation type="submission" date="2019-06" db="EMBL/GenBank/DDBJ databases">
        <authorList>
            <consortium name="Wellcome Sanger Institute Data Sharing"/>
        </authorList>
    </citation>
    <scope>NUCLEOTIDE SEQUENCE [LARGE SCALE GENOMIC DNA]</scope>
</reference>
<dbReference type="Gene3D" id="2.60.40.10">
    <property type="entry name" value="Immunoglobulins"/>
    <property type="match status" value="1"/>
</dbReference>
<dbReference type="InterPro" id="IPR050348">
    <property type="entry name" value="Protein-Tyr_Phosphatase"/>
</dbReference>
<gene>
    <name evidence="22" type="primary">PTPRC</name>
</gene>
<dbReference type="InterPro" id="IPR029021">
    <property type="entry name" value="Prot-tyrosine_phosphatase-like"/>
</dbReference>
<keyword evidence="6" id="KW-0732">Signal</keyword>
<evidence type="ECO:0000259" key="21">
    <source>
        <dbReference type="PROSITE" id="PS50853"/>
    </source>
</evidence>
<evidence type="ECO:0000256" key="16">
    <source>
        <dbReference type="ARBA" id="ARBA00078812"/>
    </source>
</evidence>
<feature type="transmembrane region" description="Helical" evidence="18">
    <location>
        <begin position="417"/>
        <end position="438"/>
    </location>
</feature>
<protein>
    <recommendedName>
        <fullName evidence="15">Receptor-type tyrosine-protein phosphatase C</fullName>
        <ecNumber evidence="2">3.1.3.48</ecNumber>
    </recommendedName>
    <alternativeName>
        <fullName evidence="16">Leukocyte common antigen</fullName>
    </alternativeName>
</protein>
<dbReference type="InterPro" id="IPR000242">
    <property type="entry name" value="PTP_cat"/>
</dbReference>
<dbReference type="PRINTS" id="PR00700">
    <property type="entry name" value="PRTYPHPHTASE"/>
</dbReference>
<keyword evidence="7" id="KW-0677">Repeat</keyword>
<evidence type="ECO:0000256" key="7">
    <source>
        <dbReference type="ARBA" id="ARBA00022737"/>
    </source>
</evidence>
<dbReference type="CDD" id="cd14557">
    <property type="entry name" value="R-PTPc-C-1"/>
    <property type="match status" value="1"/>
</dbReference>
<dbReference type="InterPro" id="IPR000387">
    <property type="entry name" value="Tyr_Pase_dom"/>
</dbReference>
<dbReference type="InterPro" id="IPR036116">
    <property type="entry name" value="FN3_sf"/>
</dbReference>
<evidence type="ECO:0000256" key="4">
    <source>
        <dbReference type="ARBA" id="ARBA00022553"/>
    </source>
</evidence>
<dbReference type="Proteomes" id="UP000472263">
    <property type="component" value="Chromosome 4"/>
</dbReference>
<evidence type="ECO:0000256" key="5">
    <source>
        <dbReference type="ARBA" id="ARBA00022692"/>
    </source>
</evidence>
<feature type="compositionally biased region" description="Basic and acidic residues" evidence="17">
    <location>
        <begin position="1126"/>
        <end position="1136"/>
    </location>
</feature>
<dbReference type="GeneTree" id="ENSGT00940000159457"/>
<dbReference type="PROSITE" id="PS50853">
    <property type="entry name" value="FN3"/>
    <property type="match status" value="1"/>
</dbReference>
<feature type="domain" description="Tyrosine-protein phosphatase" evidence="19">
    <location>
        <begin position="493"/>
        <end position="752"/>
    </location>
</feature>
<evidence type="ECO:0000259" key="19">
    <source>
        <dbReference type="PROSITE" id="PS50055"/>
    </source>
</evidence>
<feature type="domain" description="Tyrosine-protein phosphatase" evidence="19">
    <location>
        <begin position="784"/>
        <end position="1064"/>
    </location>
</feature>
<evidence type="ECO:0000256" key="12">
    <source>
        <dbReference type="ARBA" id="ARBA00023180"/>
    </source>
</evidence>
<dbReference type="PROSITE" id="PS00383">
    <property type="entry name" value="TYR_PHOSPHATASE_1"/>
    <property type="match status" value="2"/>
</dbReference>
<evidence type="ECO:0000256" key="11">
    <source>
        <dbReference type="ARBA" id="ARBA00023136"/>
    </source>
</evidence>
<evidence type="ECO:0000256" key="3">
    <source>
        <dbReference type="ARBA" id="ARBA00022475"/>
    </source>
</evidence>
<feature type="compositionally biased region" description="Acidic residues" evidence="17">
    <location>
        <begin position="838"/>
        <end position="853"/>
    </location>
</feature>
<evidence type="ECO:0000256" key="13">
    <source>
        <dbReference type="ARBA" id="ARBA00051722"/>
    </source>
</evidence>
<evidence type="ECO:0000256" key="15">
    <source>
        <dbReference type="ARBA" id="ARBA00073601"/>
    </source>
</evidence>
<evidence type="ECO:0000256" key="8">
    <source>
        <dbReference type="ARBA" id="ARBA00022801"/>
    </source>
</evidence>
<dbReference type="SMART" id="SM00194">
    <property type="entry name" value="PTPc"/>
    <property type="match status" value="2"/>
</dbReference>
<feature type="domain" description="Tyrosine specific protein phosphatases" evidence="20">
    <location>
        <begin position="975"/>
        <end position="1055"/>
    </location>
</feature>
<keyword evidence="10 18" id="KW-1133">Transmembrane helix</keyword>
<feature type="region of interest" description="Disordered" evidence="17">
    <location>
        <begin position="831"/>
        <end position="856"/>
    </location>
</feature>
<feature type="domain" description="Fibronectin type-III" evidence="21">
    <location>
        <begin position="323"/>
        <end position="415"/>
    </location>
</feature>
<sequence length="1163" mass="130680">SSIINMTDLKPSTNYNCMVSFKPDSEANVCTACKRKGHFNICGTFLCISDERDINEADTCIHGQVCYASQWDISSAMTRKNYPITCQSGPLNSSKAFCFTPKFDDICSNLTTNFSSGNVAFNKTSFISVENFLNQSEIEVTPPATIPENPPPTISENFNQSLPSKCQNLKIDYTCHDLNTSQDLKPESKLEPFTEYNCTGQIMDNNVSIDKSVTTKFMINCDLKIVPKISSNTSSSIELEWNTSSVNCPGVSKHPNLSYVCRCNATKPPVTANRSEAGGTCNVIGLEPYTFYTCTVQPIFNGSAVHSPTEAPRKQTDPGRPKRVNDVRVILKDNNAFTVNCSRLQTTDFHGPHKKYIARVYAGGKEERNKEAEENCSFEFTDLSYSTDYTLNVTAYNGHHESAPSIKYVSTRYNDRAVIGFLVFLIILTSVALIMVLYKIFILQRRKSLNLGEDMMLIPAPNEEENLMNVEPIAAEVLLDAYKSKIADEGRFFLAEFQSIPRIFSRNSLKDAKKPCNAVKNRYVDILPYDFNRVQLTTGNGEAGCDYINASFIDGFKESKKYIAAQGPKVETVSDFWRMIWEQQSSIIVMVTRCEEGNRIKCAQYWPSPDRETEIFDEFIVKLNGEDCCPDYIIRHLSLTNKRDKNSEREVTQIQFTSWPDHGVPGEPHLLLKLRRRVNAFKNFFSGPIVVHCSAGVGRTGTYIGIDAMMEGLEAEGRVDIYGYVVRLRRQRCLMVQVEAQYILIHQALIEYNQFGETEIALSELHSTLGTLKEKNSSTEPTLLEEEFERVPKYKNWRTFNTGIAEENKKKNRDSSVIPYDYNRVLLKIDEGSSHDSDQDDDEEESSDEEDEESTKYINASHIDGYWGPRSLIAAQGPLPDTTADFWLMVYQKKASTIVMLSECKESDKEVCSAYWDNEKKTFGDIEVELTATDTSPTFITRTMQIRHTKRKDSRQVKQFHFLKWVNRELPEKTQDLTDMIKSIKQTRHYGNSKSEKSTPVVVHCSDGSSRSGIFCALWNLLDSAATEKLVDVFQVSKSLRKERQGMITSLEQYQFLYDALEGAFPVQNGEANAVPAATAAPAVDSVKIENETKAAEKADEKQEEQPASSSTQEQQGAAESTPLVAKDENEAKQDGPDNVSSSPTESTPLEGASNGPTVTLEV</sequence>
<feature type="compositionally biased region" description="Polar residues" evidence="17">
    <location>
        <begin position="1106"/>
        <end position="1119"/>
    </location>
</feature>
<dbReference type="FunFam" id="3.90.190.10:FF:000042">
    <property type="entry name" value="receptor-type tyrosine-protein phosphatase C isoform X1"/>
    <property type="match status" value="1"/>
</dbReference>
<comment type="similarity">
    <text evidence="14">Belongs to the protein-tyrosine phosphatase family. Receptor class 1/6 subfamily.</text>
</comment>
<feature type="compositionally biased region" description="Polar residues" evidence="17">
    <location>
        <begin position="1139"/>
        <end position="1148"/>
    </location>
</feature>
<feature type="domain" description="Tyrosine specific protein phosphatases" evidence="20">
    <location>
        <begin position="672"/>
        <end position="743"/>
    </location>
</feature>
<evidence type="ECO:0000256" key="10">
    <source>
        <dbReference type="ARBA" id="ARBA00022989"/>
    </source>
</evidence>
<dbReference type="SMART" id="SM00404">
    <property type="entry name" value="PTPc_motif"/>
    <property type="match status" value="2"/>
</dbReference>
<dbReference type="InterPro" id="IPR003961">
    <property type="entry name" value="FN3_dom"/>
</dbReference>
<dbReference type="EC" id="3.1.3.48" evidence="2"/>
<evidence type="ECO:0000256" key="1">
    <source>
        <dbReference type="ARBA" id="ARBA00004251"/>
    </source>
</evidence>
<evidence type="ECO:0000313" key="22">
    <source>
        <dbReference type="Ensembl" id="ENSMMDP00005015348.1"/>
    </source>
</evidence>
<dbReference type="GO" id="GO:0004725">
    <property type="term" value="F:protein tyrosine phosphatase activity"/>
    <property type="evidence" value="ECO:0007669"/>
    <property type="project" value="UniProtKB-EC"/>
</dbReference>
<evidence type="ECO:0000256" key="6">
    <source>
        <dbReference type="ARBA" id="ARBA00022729"/>
    </source>
</evidence>
<dbReference type="PANTHER" id="PTHR19134:SF539">
    <property type="entry name" value="RECEPTOR-TYPE TYROSINE-PROTEIN PHOSPHATASE C"/>
    <property type="match status" value="1"/>
</dbReference>
<evidence type="ECO:0000259" key="20">
    <source>
        <dbReference type="PROSITE" id="PS50056"/>
    </source>
</evidence>
<comment type="catalytic activity">
    <reaction evidence="13">
        <text>O-phospho-L-tyrosyl-[protein] + H2O = L-tyrosyl-[protein] + phosphate</text>
        <dbReference type="Rhea" id="RHEA:10684"/>
        <dbReference type="Rhea" id="RHEA-COMP:10136"/>
        <dbReference type="Rhea" id="RHEA-COMP:20101"/>
        <dbReference type="ChEBI" id="CHEBI:15377"/>
        <dbReference type="ChEBI" id="CHEBI:43474"/>
        <dbReference type="ChEBI" id="CHEBI:46858"/>
        <dbReference type="ChEBI" id="CHEBI:61978"/>
        <dbReference type="EC" id="3.1.3.48"/>
    </reaction>
</comment>
<reference evidence="22" key="3">
    <citation type="submission" date="2025-09" db="UniProtKB">
        <authorList>
            <consortium name="Ensembl"/>
        </authorList>
    </citation>
    <scope>IDENTIFICATION</scope>
</reference>
<organism evidence="22 23">
    <name type="scientific">Myripristis murdjan</name>
    <name type="common">pinecone soldierfish</name>
    <dbReference type="NCBI Taxonomy" id="586833"/>
    <lineage>
        <taxon>Eukaryota</taxon>
        <taxon>Metazoa</taxon>
        <taxon>Chordata</taxon>
        <taxon>Craniata</taxon>
        <taxon>Vertebrata</taxon>
        <taxon>Euteleostomi</taxon>
        <taxon>Actinopterygii</taxon>
        <taxon>Neopterygii</taxon>
        <taxon>Teleostei</taxon>
        <taxon>Neoteleostei</taxon>
        <taxon>Acanthomorphata</taxon>
        <taxon>Holocentriformes</taxon>
        <taxon>Holocentridae</taxon>
        <taxon>Myripristis</taxon>
    </lineage>
</organism>
<evidence type="ECO:0000313" key="23">
    <source>
        <dbReference type="Proteomes" id="UP000472263"/>
    </source>
</evidence>
<reference evidence="22" key="2">
    <citation type="submission" date="2025-08" db="UniProtKB">
        <authorList>
            <consortium name="Ensembl"/>
        </authorList>
    </citation>
    <scope>IDENTIFICATION</scope>
</reference>
<dbReference type="Pfam" id="PF00102">
    <property type="entry name" value="Y_phosphatase"/>
    <property type="match status" value="2"/>
</dbReference>
<dbReference type="SUPFAM" id="SSF49265">
    <property type="entry name" value="Fibronectin type III"/>
    <property type="match status" value="1"/>
</dbReference>
<dbReference type="PANTHER" id="PTHR19134">
    <property type="entry name" value="RECEPTOR-TYPE TYROSINE-PROTEIN PHOSPHATASE"/>
    <property type="match status" value="1"/>
</dbReference>
<evidence type="ECO:0000256" key="17">
    <source>
        <dbReference type="SAM" id="MobiDB-lite"/>
    </source>
</evidence>
<evidence type="ECO:0000256" key="18">
    <source>
        <dbReference type="SAM" id="Phobius"/>
    </source>
</evidence>
<keyword evidence="23" id="KW-1185">Reference proteome</keyword>
<dbReference type="SUPFAM" id="SSF52799">
    <property type="entry name" value="(Phosphotyrosine protein) phosphatases II"/>
    <property type="match status" value="2"/>
</dbReference>
<keyword evidence="11 18" id="KW-0472">Membrane</keyword>
<feature type="region of interest" description="Disordered" evidence="17">
    <location>
        <begin position="1093"/>
        <end position="1163"/>
    </location>
</feature>
<comment type="subcellular location">
    <subcellularLocation>
        <location evidence="1">Cell membrane</location>
        <topology evidence="1">Single-pass type I membrane protein</topology>
    </subcellularLocation>
</comment>
<dbReference type="CDD" id="cd14558">
    <property type="entry name" value="R-PTP-C-2"/>
    <property type="match status" value="1"/>
</dbReference>
<keyword evidence="12" id="KW-0325">Glycoprotein</keyword>
<dbReference type="PROSITE" id="PS50056">
    <property type="entry name" value="TYR_PHOSPHATASE_2"/>
    <property type="match status" value="2"/>
</dbReference>
<dbReference type="InterPro" id="IPR016130">
    <property type="entry name" value="Tyr_Pase_AS"/>
</dbReference>
<dbReference type="InParanoid" id="A0A667XMC8"/>
<keyword evidence="3" id="KW-1003">Cell membrane</keyword>
<evidence type="ECO:0000256" key="14">
    <source>
        <dbReference type="ARBA" id="ARBA00061377"/>
    </source>
</evidence>
<feature type="compositionally biased region" description="Basic and acidic residues" evidence="17">
    <location>
        <begin position="1093"/>
        <end position="1105"/>
    </location>
</feature>
<dbReference type="SMART" id="SM00060">
    <property type="entry name" value="FN3"/>
    <property type="match status" value="2"/>
</dbReference>
<dbReference type="InterPro" id="IPR013783">
    <property type="entry name" value="Ig-like_fold"/>
</dbReference>
<dbReference type="CDD" id="cd00063">
    <property type="entry name" value="FN3"/>
    <property type="match status" value="1"/>
</dbReference>
<dbReference type="Ensembl" id="ENSMMDT00005015762.1">
    <property type="protein sequence ID" value="ENSMMDP00005015348.1"/>
    <property type="gene ID" value="ENSMMDG00005007839.1"/>
</dbReference>
<dbReference type="InterPro" id="IPR003595">
    <property type="entry name" value="Tyr_Pase_cat"/>
</dbReference>
<evidence type="ECO:0000256" key="9">
    <source>
        <dbReference type="ARBA" id="ARBA00022912"/>
    </source>
</evidence>
<keyword evidence="9" id="KW-0904">Protein phosphatase</keyword>
<keyword evidence="4" id="KW-0597">Phosphoprotein</keyword>
<keyword evidence="5 18" id="KW-0812">Transmembrane</keyword>
<dbReference type="GO" id="GO:0005886">
    <property type="term" value="C:plasma membrane"/>
    <property type="evidence" value="ECO:0007669"/>
    <property type="project" value="UniProtKB-SubCell"/>
</dbReference>
<keyword evidence="8" id="KW-0378">Hydrolase</keyword>